<dbReference type="EMBL" id="JAHSQO010000008">
    <property type="protein sequence ID" value="MBY8918982.1"/>
    <property type="molecule type" value="Genomic_DNA"/>
</dbReference>
<feature type="non-terminal residue" evidence="8">
    <location>
        <position position="304"/>
    </location>
</feature>
<dbReference type="PANTHER" id="PTHR34820:SF4">
    <property type="entry name" value="INNER MEMBRANE PROTEIN YEBZ"/>
    <property type="match status" value="1"/>
</dbReference>
<keyword evidence="5" id="KW-0812">Transmembrane</keyword>
<feature type="transmembrane region" description="Helical" evidence="5">
    <location>
        <begin position="229"/>
        <end position="248"/>
    </location>
</feature>
<accession>A0ABS7REZ6</accession>
<dbReference type="Proteomes" id="UP000777661">
    <property type="component" value="Unassembled WGS sequence"/>
</dbReference>
<feature type="transmembrane region" description="Helical" evidence="5">
    <location>
        <begin position="285"/>
        <end position="302"/>
    </location>
</feature>
<feature type="chain" id="PRO_5046859297" evidence="6">
    <location>
        <begin position="25"/>
        <end position="304"/>
    </location>
</feature>
<evidence type="ECO:0000256" key="3">
    <source>
        <dbReference type="ARBA" id="ARBA00022729"/>
    </source>
</evidence>
<keyword evidence="4" id="KW-0186">Copper</keyword>
<feature type="transmembrane region" description="Helical" evidence="5">
    <location>
        <begin position="184"/>
        <end position="209"/>
    </location>
</feature>
<protein>
    <submittedName>
        <fullName evidence="8">Copper resistance protein CopC/CopD</fullName>
    </submittedName>
</protein>
<dbReference type="InterPro" id="IPR014755">
    <property type="entry name" value="Cu-Rt/internalin_Ig-like"/>
</dbReference>
<keyword evidence="5" id="KW-0472">Membrane</keyword>
<keyword evidence="3 6" id="KW-0732">Signal</keyword>
<gene>
    <name evidence="8" type="ORF">KVG22_20460</name>
</gene>
<dbReference type="Gene3D" id="2.60.40.1220">
    <property type="match status" value="1"/>
</dbReference>
<dbReference type="SUPFAM" id="SSF81296">
    <property type="entry name" value="E set domains"/>
    <property type="match status" value="1"/>
</dbReference>
<comment type="subcellular location">
    <subcellularLocation>
        <location evidence="1">Cell envelope</location>
    </subcellularLocation>
</comment>
<evidence type="ECO:0000256" key="4">
    <source>
        <dbReference type="ARBA" id="ARBA00023008"/>
    </source>
</evidence>
<evidence type="ECO:0000256" key="6">
    <source>
        <dbReference type="SAM" id="SignalP"/>
    </source>
</evidence>
<keyword evidence="2" id="KW-0479">Metal-binding</keyword>
<dbReference type="InterPro" id="IPR007348">
    <property type="entry name" value="CopC_dom"/>
</dbReference>
<feature type="transmembrane region" description="Helical" evidence="5">
    <location>
        <begin position="255"/>
        <end position="273"/>
    </location>
</feature>
<dbReference type="Pfam" id="PF04234">
    <property type="entry name" value="CopC"/>
    <property type="match status" value="1"/>
</dbReference>
<feature type="signal peptide" evidence="6">
    <location>
        <begin position="1"/>
        <end position="24"/>
    </location>
</feature>
<dbReference type="InterPro" id="IPR032694">
    <property type="entry name" value="CopC/D"/>
</dbReference>
<feature type="transmembrane region" description="Helical" evidence="5">
    <location>
        <begin position="149"/>
        <end position="172"/>
    </location>
</feature>
<evidence type="ECO:0000313" key="9">
    <source>
        <dbReference type="Proteomes" id="UP000777661"/>
    </source>
</evidence>
<reference evidence="8 9" key="1">
    <citation type="submission" date="2021-06" db="EMBL/GenBank/DDBJ databases">
        <title>Nitratireductor porphyridii sp. nov., isolated from a small marine red alga, Porphyridium purpureum in South Korea.</title>
        <authorList>
            <person name="Kim K.H."/>
            <person name="Kristyanto S."/>
            <person name="Jeon C.O."/>
        </authorList>
    </citation>
    <scope>NUCLEOTIDE SEQUENCE [LARGE SCALE GENOMIC DNA]</scope>
    <source>
        <strain evidence="8 9">R6</strain>
    </source>
</reference>
<dbReference type="PANTHER" id="PTHR34820">
    <property type="entry name" value="INNER MEMBRANE PROTEIN YEBZ"/>
    <property type="match status" value="1"/>
</dbReference>
<dbReference type="InterPro" id="IPR014756">
    <property type="entry name" value="Ig_E-set"/>
</dbReference>
<name>A0ABS7REZ6_9HYPH</name>
<evidence type="ECO:0000256" key="5">
    <source>
        <dbReference type="SAM" id="Phobius"/>
    </source>
</evidence>
<feature type="domain" description="CopC" evidence="7">
    <location>
        <begin position="25"/>
        <end position="116"/>
    </location>
</feature>
<sequence length="304" mass="31281">MFKGIRLLILPLLLLIAGAGAVHAHAVVTGADPPDGVVLADAPPEVIVRFNEPVSLVRAQILDPAGRDVLVSDGTRSDDGELRLGLPASLVEGTYTVSYHVMSLDGHPVAGSMIFSFGKISGQVAGEQAARAPGEQAASEPSVWRYAFLAIRVALYFGMFGAVGGVALLLVAKPSDHLRHATRRIIAVSSVTGVTAALIGLGLQGGMLLGGPPGFLLDAETWLIGAKSPFGRTAISAIMGFALIWIAVRTARSAITLSISAVGSILVLASFALSGHVVTAGPPKLTVPPLLLHVAIAAFWVGSL</sequence>
<keyword evidence="5" id="KW-1133">Transmembrane helix</keyword>
<keyword evidence="9" id="KW-1185">Reference proteome</keyword>
<evidence type="ECO:0000256" key="2">
    <source>
        <dbReference type="ARBA" id="ARBA00022723"/>
    </source>
</evidence>
<comment type="caution">
    <text evidence="8">The sequence shown here is derived from an EMBL/GenBank/DDBJ whole genome shotgun (WGS) entry which is preliminary data.</text>
</comment>
<evidence type="ECO:0000256" key="1">
    <source>
        <dbReference type="ARBA" id="ARBA00004196"/>
    </source>
</evidence>
<evidence type="ECO:0000259" key="7">
    <source>
        <dbReference type="Pfam" id="PF04234"/>
    </source>
</evidence>
<dbReference type="RefSeq" id="WP_223006612.1">
    <property type="nucleotide sequence ID" value="NZ_JAHSQO010000008.1"/>
</dbReference>
<evidence type="ECO:0000313" key="8">
    <source>
        <dbReference type="EMBL" id="MBY8918982.1"/>
    </source>
</evidence>
<proteinExistence type="predicted"/>
<organism evidence="8 9">
    <name type="scientific">Nitratireductor rhodophyticola</name>
    <dbReference type="NCBI Taxonomy" id="2854036"/>
    <lineage>
        <taxon>Bacteria</taxon>
        <taxon>Pseudomonadati</taxon>
        <taxon>Pseudomonadota</taxon>
        <taxon>Alphaproteobacteria</taxon>
        <taxon>Hyphomicrobiales</taxon>
        <taxon>Phyllobacteriaceae</taxon>
        <taxon>Nitratireductor</taxon>
    </lineage>
</organism>